<accession>G7E1C4</accession>
<dbReference type="PROSITE" id="PS51767">
    <property type="entry name" value="PEPTIDASE_A1"/>
    <property type="match status" value="1"/>
</dbReference>
<reference evidence="4 5" key="2">
    <citation type="journal article" date="2012" name="Open Biol.">
        <title>Characteristics of nucleosomes and linker DNA regions on the genome of the basidiomycete Mixia osmundae revealed by mono- and dinucleosome mapping.</title>
        <authorList>
            <person name="Nishida H."/>
            <person name="Kondo S."/>
            <person name="Matsumoto T."/>
            <person name="Suzuki Y."/>
            <person name="Yoshikawa H."/>
            <person name="Taylor T.D."/>
            <person name="Sugiyama J."/>
        </authorList>
    </citation>
    <scope>NUCLEOTIDE SEQUENCE [LARGE SCALE GENOMIC DNA]</scope>
    <source>
        <strain evidence="5">CBS 9802 / IAM 14324 / JCM 22182 / KY 12970</strain>
    </source>
</reference>
<dbReference type="CDD" id="cd05471">
    <property type="entry name" value="pepsin_like"/>
    <property type="match status" value="1"/>
</dbReference>
<dbReference type="OrthoDB" id="15189at2759"/>
<evidence type="ECO:0000313" key="4">
    <source>
        <dbReference type="EMBL" id="GAA96634.1"/>
    </source>
</evidence>
<dbReference type="AlphaFoldDB" id="G7E1C4"/>
<dbReference type="InParanoid" id="G7E1C4"/>
<comment type="similarity">
    <text evidence="1">Belongs to the peptidase A1 family.</text>
</comment>
<dbReference type="InterPro" id="IPR001461">
    <property type="entry name" value="Aspartic_peptidase_A1"/>
</dbReference>
<dbReference type="OMA" id="RPALHTH"/>
<dbReference type="RefSeq" id="XP_014567329.1">
    <property type="nucleotide sequence ID" value="XM_014711843.1"/>
</dbReference>
<dbReference type="GO" id="GO:0004190">
    <property type="term" value="F:aspartic-type endopeptidase activity"/>
    <property type="evidence" value="ECO:0007669"/>
    <property type="project" value="InterPro"/>
</dbReference>
<sequence>MLLKTFVSLALALYSCNATMTLPMKRVSLDSTSLLAKKVTKRNAHLGFTTHTQRNSFGSYIIDFAVGRPALHTHLAVDSGSAITFFGVEHGYTKTKTTRNTSIPFSENFGDSSGISGFLVRDQISFAKDITFDGYLGAAFVSKFFQSTEPGTPGLLGLGNRAMFDQTLGNNSNAIPTAVESMQNAKVIDEKIVTLNLREPASIHFGGADLSKSKGPVGYMPRKDIGSVSYWACDVYMPSLGVTAKRNENATSLIDSGTELTFLARAPLLVYYEKIKEIGGSYNASNNFFQYPKGALPPTIDLTIGDTLLPLSGEAQTLPEALKIPNELDMSLDYSIILPARDGATTSLIGSTLLSHYSVIFDSEKDRIGFALRA</sequence>
<dbReference type="SUPFAM" id="SSF50630">
    <property type="entry name" value="Acid proteases"/>
    <property type="match status" value="1"/>
</dbReference>
<evidence type="ECO:0000256" key="1">
    <source>
        <dbReference type="ARBA" id="ARBA00007447"/>
    </source>
</evidence>
<feature type="domain" description="Peptidase A1" evidence="3">
    <location>
        <begin position="60"/>
        <end position="371"/>
    </location>
</feature>
<dbReference type="InterPro" id="IPR034164">
    <property type="entry name" value="Pepsin-like_dom"/>
</dbReference>
<dbReference type="Gene3D" id="2.40.70.10">
    <property type="entry name" value="Acid Proteases"/>
    <property type="match status" value="2"/>
</dbReference>
<dbReference type="eggNOG" id="KOG1339">
    <property type="taxonomic scope" value="Eukaryota"/>
</dbReference>
<dbReference type="Pfam" id="PF00026">
    <property type="entry name" value="Asp"/>
    <property type="match status" value="1"/>
</dbReference>
<comment type="caution">
    <text evidence="4">The sequence shown here is derived from an EMBL/GenBank/DDBJ whole genome shotgun (WGS) entry which is preliminary data.</text>
</comment>
<evidence type="ECO:0000259" key="3">
    <source>
        <dbReference type="PROSITE" id="PS51767"/>
    </source>
</evidence>
<evidence type="ECO:0000313" key="5">
    <source>
        <dbReference type="Proteomes" id="UP000009131"/>
    </source>
</evidence>
<reference evidence="4 5" key="1">
    <citation type="journal article" date="2011" name="J. Gen. Appl. Microbiol.">
        <title>Draft genome sequencing of the enigmatic basidiomycete Mixia osmundae.</title>
        <authorList>
            <person name="Nishida H."/>
            <person name="Nagatsuka Y."/>
            <person name="Sugiyama J."/>
        </authorList>
    </citation>
    <scope>NUCLEOTIDE SEQUENCE [LARGE SCALE GENOMIC DNA]</scope>
    <source>
        <strain evidence="5">CBS 9802 / IAM 14324 / JCM 22182 / KY 12970</strain>
    </source>
</reference>
<keyword evidence="5" id="KW-1185">Reference proteome</keyword>
<dbReference type="Proteomes" id="UP000009131">
    <property type="component" value="Unassembled WGS sequence"/>
</dbReference>
<dbReference type="PROSITE" id="PS51257">
    <property type="entry name" value="PROKAR_LIPOPROTEIN"/>
    <property type="match status" value="1"/>
</dbReference>
<dbReference type="InterPro" id="IPR021109">
    <property type="entry name" value="Peptidase_aspartic_dom_sf"/>
</dbReference>
<evidence type="ECO:0000256" key="2">
    <source>
        <dbReference type="SAM" id="SignalP"/>
    </source>
</evidence>
<dbReference type="GO" id="GO:0006508">
    <property type="term" value="P:proteolysis"/>
    <property type="evidence" value="ECO:0007669"/>
    <property type="project" value="InterPro"/>
</dbReference>
<keyword evidence="2" id="KW-0732">Signal</keyword>
<dbReference type="EMBL" id="BABT02000102">
    <property type="protein sequence ID" value="GAA96634.1"/>
    <property type="molecule type" value="Genomic_DNA"/>
</dbReference>
<dbReference type="PANTHER" id="PTHR47966">
    <property type="entry name" value="BETA-SITE APP-CLEAVING ENZYME, ISOFORM A-RELATED"/>
    <property type="match status" value="1"/>
</dbReference>
<name>G7E1C4_MIXOS</name>
<feature type="signal peptide" evidence="2">
    <location>
        <begin position="1"/>
        <end position="18"/>
    </location>
</feature>
<protein>
    <recommendedName>
        <fullName evidence="3">Peptidase A1 domain-containing protein</fullName>
    </recommendedName>
</protein>
<organism evidence="4 5">
    <name type="scientific">Mixia osmundae (strain CBS 9802 / IAM 14324 / JCM 22182 / KY 12970)</name>
    <dbReference type="NCBI Taxonomy" id="764103"/>
    <lineage>
        <taxon>Eukaryota</taxon>
        <taxon>Fungi</taxon>
        <taxon>Dikarya</taxon>
        <taxon>Basidiomycota</taxon>
        <taxon>Pucciniomycotina</taxon>
        <taxon>Mixiomycetes</taxon>
        <taxon>Mixiales</taxon>
        <taxon>Mixiaceae</taxon>
        <taxon>Mixia</taxon>
    </lineage>
</organism>
<dbReference type="PRINTS" id="PR00792">
    <property type="entry name" value="PEPSIN"/>
</dbReference>
<gene>
    <name evidence="4" type="primary">Mo03304</name>
    <name evidence="4" type="ORF">E5Q_03304</name>
</gene>
<dbReference type="InterPro" id="IPR033121">
    <property type="entry name" value="PEPTIDASE_A1"/>
</dbReference>
<feature type="chain" id="PRO_5009955654" description="Peptidase A1 domain-containing protein" evidence="2">
    <location>
        <begin position="19"/>
        <end position="374"/>
    </location>
</feature>
<proteinExistence type="inferred from homology"/>
<dbReference type="PANTHER" id="PTHR47966:SF51">
    <property type="entry name" value="BETA-SITE APP-CLEAVING ENZYME, ISOFORM A-RELATED"/>
    <property type="match status" value="1"/>
</dbReference>
<dbReference type="HOGENOM" id="CLU_041696_0_0_1"/>